<evidence type="ECO:0000313" key="1">
    <source>
        <dbReference type="EMBL" id="MFC3320886.1"/>
    </source>
</evidence>
<keyword evidence="2" id="KW-1185">Reference proteome</keyword>
<organism evidence="1 2">
    <name type="scientific">Mesorhizobium cantuariense</name>
    <dbReference type="NCBI Taxonomy" id="1300275"/>
    <lineage>
        <taxon>Bacteria</taxon>
        <taxon>Pseudomonadati</taxon>
        <taxon>Pseudomonadota</taxon>
        <taxon>Alphaproteobacteria</taxon>
        <taxon>Hyphomicrobiales</taxon>
        <taxon>Phyllobacteriaceae</taxon>
        <taxon>Mesorhizobium</taxon>
    </lineage>
</organism>
<evidence type="ECO:0000313" key="2">
    <source>
        <dbReference type="Proteomes" id="UP001595648"/>
    </source>
</evidence>
<comment type="caution">
    <text evidence="1">The sequence shown here is derived from an EMBL/GenBank/DDBJ whole genome shotgun (WGS) entry which is preliminary data.</text>
</comment>
<sequence>MQILSCINRMDKAVPGVRAGYDSLSEIAHPNWAGVAGLYSKPDPPRYLTDFGRGLRETKGTVDMIANALLGSLGLFELAYPAVGEGDPLAKARYLLETTARGEMDLAEHMQALLCSTMWNG</sequence>
<name>A0ABV7MIY9_9HYPH</name>
<accession>A0ABV7MIY9</accession>
<proteinExistence type="predicted"/>
<dbReference type="RefSeq" id="WP_378976996.1">
    <property type="nucleotide sequence ID" value="NZ_JBHRVD010000001.1"/>
</dbReference>
<protein>
    <submittedName>
        <fullName evidence="1">Uncharacterized protein</fullName>
    </submittedName>
</protein>
<gene>
    <name evidence="1" type="ORF">ACFOJ9_03620</name>
</gene>
<reference evidence="2" key="1">
    <citation type="journal article" date="2019" name="Int. J. Syst. Evol. Microbiol.">
        <title>The Global Catalogue of Microorganisms (GCM) 10K type strain sequencing project: providing services to taxonomists for standard genome sequencing and annotation.</title>
        <authorList>
            <consortium name="The Broad Institute Genomics Platform"/>
            <consortium name="The Broad Institute Genome Sequencing Center for Infectious Disease"/>
            <person name="Wu L."/>
            <person name="Ma J."/>
        </authorList>
    </citation>
    <scope>NUCLEOTIDE SEQUENCE [LARGE SCALE GENOMIC DNA]</scope>
    <source>
        <strain evidence="2">ICMP 19515</strain>
    </source>
</reference>
<dbReference type="EMBL" id="JBHRVD010000001">
    <property type="protein sequence ID" value="MFC3320886.1"/>
    <property type="molecule type" value="Genomic_DNA"/>
</dbReference>
<dbReference type="Proteomes" id="UP001595648">
    <property type="component" value="Unassembled WGS sequence"/>
</dbReference>